<dbReference type="GO" id="GO:0004540">
    <property type="term" value="F:RNA nuclease activity"/>
    <property type="evidence" value="ECO:0007669"/>
    <property type="project" value="InterPro"/>
</dbReference>
<dbReference type="InterPro" id="IPR004659">
    <property type="entry name" value="RNase_E/G"/>
</dbReference>
<keyword evidence="9" id="KW-1185">Reference proteome</keyword>
<proteinExistence type="predicted"/>
<evidence type="ECO:0000256" key="1">
    <source>
        <dbReference type="ARBA" id="ARBA00001946"/>
    </source>
</evidence>
<reference evidence="8 9" key="1">
    <citation type="submission" date="2018-10" db="EMBL/GenBank/DDBJ databases">
        <title>Genomic Encyclopedia of Archaeal and Bacterial Type Strains, Phase II (KMG-II): from individual species to whole genera.</title>
        <authorList>
            <person name="Goeker M."/>
        </authorList>
    </citation>
    <scope>NUCLEOTIDE SEQUENCE [LARGE SCALE GENOMIC DNA]</scope>
    <source>
        <strain evidence="8 9">NSB1</strain>
    </source>
</reference>
<protein>
    <submittedName>
        <fullName evidence="8">Ribonuclease G</fullName>
    </submittedName>
</protein>
<feature type="domain" description="S1 motif" evidence="7">
    <location>
        <begin position="72"/>
        <end position="176"/>
    </location>
</feature>
<name>A0A495VKB7_9BACT</name>
<gene>
    <name evidence="8" type="ORF">BC742_2422</name>
</gene>
<accession>A0A495VKB7</accession>
<dbReference type="PANTHER" id="PTHR30001">
    <property type="entry name" value="RIBONUCLEASE"/>
    <property type="match status" value="1"/>
</dbReference>
<dbReference type="GO" id="GO:0003723">
    <property type="term" value="F:RNA binding"/>
    <property type="evidence" value="ECO:0007669"/>
    <property type="project" value="UniProtKB-KW"/>
</dbReference>
<evidence type="ECO:0000259" key="7">
    <source>
        <dbReference type="SMART" id="SM00316"/>
    </source>
</evidence>
<dbReference type="InterPro" id="IPR012340">
    <property type="entry name" value="NA-bd_OB-fold"/>
</dbReference>
<dbReference type="Proteomes" id="UP000269493">
    <property type="component" value="Unassembled WGS sequence"/>
</dbReference>
<dbReference type="InterPro" id="IPR019307">
    <property type="entry name" value="RNA-bd_AU-1/RNase_E/G"/>
</dbReference>
<keyword evidence="6" id="KW-0472">Membrane</keyword>
<dbReference type="AlphaFoldDB" id="A0A495VKB7"/>
<evidence type="ECO:0000256" key="4">
    <source>
        <dbReference type="ARBA" id="ARBA00022842"/>
    </source>
</evidence>
<comment type="cofactor">
    <cofactor evidence="1">
        <name>Mg(2+)</name>
        <dbReference type="ChEBI" id="CHEBI:18420"/>
    </cofactor>
</comment>
<evidence type="ECO:0000313" key="8">
    <source>
        <dbReference type="EMBL" id="RKT49831.1"/>
    </source>
</evidence>
<dbReference type="GO" id="GO:0046872">
    <property type="term" value="F:metal ion binding"/>
    <property type="evidence" value="ECO:0007669"/>
    <property type="project" value="UniProtKB-KW"/>
</dbReference>
<dbReference type="Gene3D" id="2.40.50.140">
    <property type="entry name" value="Nucleic acid-binding proteins"/>
    <property type="match status" value="1"/>
</dbReference>
<keyword evidence="6" id="KW-0812">Transmembrane</keyword>
<evidence type="ECO:0000256" key="5">
    <source>
        <dbReference type="ARBA" id="ARBA00022884"/>
    </source>
</evidence>
<comment type="caution">
    <text evidence="8">The sequence shown here is derived from an EMBL/GenBank/DDBJ whole genome shotgun (WGS) entry which is preliminary data.</text>
</comment>
<feature type="transmembrane region" description="Helical" evidence="6">
    <location>
        <begin position="7"/>
        <end position="27"/>
    </location>
</feature>
<dbReference type="NCBIfam" id="TIGR00757">
    <property type="entry name" value="RNaseEG"/>
    <property type="match status" value="1"/>
</dbReference>
<evidence type="ECO:0000256" key="6">
    <source>
        <dbReference type="SAM" id="Phobius"/>
    </source>
</evidence>
<dbReference type="EMBL" id="RBXN01000009">
    <property type="protein sequence ID" value="RKT49831.1"/>
    <property type="molecule type" value="Genomic_DNA"/>
</dbReference>
<evidence type="ECO:0000256" key="2">
    <source>
        <dbReference type="ARBA" id="ARBA00022723"/>
    </source>
</evidence>
<dbReference type="GO" id="GO:0005737">
    <property type="term" value="C:cytoplasm"/>
    <property type="evidence" value="ECO:0007669"/>
    <property type="project" value="TreeGrafter"/>
</dbReference>
<dbReference type="SUPFAM" id="SSF50249">
    <property type="entry name" value="Nucleic acid-binding proteins"/>
    <property type="match status" value="1"/>
</dbReference>
<organism evidence="8 9">
    <name type="scientific">Coprobacter fastidiosus NSB1 = JCM 33896</name>
    <dbReference type="NCBI Taxonomy" id="1349822"/>
    <lineage>
        <taxon>Bacteria</taxon>
        <taxon>Pseudomonadati</taxon>
        <taxon>Bacteroidota</taxon>
        <taxon>Bacteroidia</taxon>
        <taxon>Bacteroidales</taxon>
        <taxon>Barnesiellaceae</taxon>
        <taxon>Coprobacter</taxon>
    </lineage>
</organism>
<dbReference type="CDD" id="cd04453">
    <property type="entry name" value="S1_RNase_E"/>
    <property type="match status" value="1"/>
</dbReference>
<dbReference type="SMART" id="SM00316">
    <property type="entry name" value="S1"/>
    <property type="match status" value="1"/>
</dbReference>
<keyword evidence="5" id="KW-0694">RNA-binding</keyword>
<keyword evidence="3" id="KW-0378">Hydrolase</keyword>
<evidence type="ECO:0000256" key="3">
    <source>
        <dbReference type="ARBA" id="ARBA00022801"/>
    </source>
</evidence>
<evidence type="ECO:0000313" key="9">
    <source>
        <dbReference type="Proteomes" id="UP000269493"/>
    </source>
</evidence>
<sequence>MEEHSKVCSLFFIVLCFNKSYYLYLAFNNNLKRIDVSTELVVDVQPKEVSIALLDDKRLVELQKEARNISFSVGDIYLGRVKKLMPGLNAAFVDVGYEKDAFLHYLDLGSQFNSCEKFIKQSLSDRKRVLSISKFNMLPEIDKEGTVSETLKVGQEILVQISKEPISSKGPRLTAEISFAGRFLVLLPFSDKVSISQKIKSNEEKARLKQLIQSIKPKNFGVIVRTVAENKRVAELDNELKTLVKCWEDCLVKLQKAKTPSLIFEETGRTVGVLRDIFSPSFENIYVNDEDAYQQIYNYVSLIAPERKDIVKLYKGDLPIFDNFAITKQIKSSFGKTVSFKNGAYLIIEHTEALHVIDVNSGNRSKSTAGQESNALDVNLAAAEEIARQLRLRDMGGIIVIDYIDMMEPDNRQKLYDRMKELMAQDRARHNILPLSKFGLMQITRQRVRPALDINTSEDCPTCYGKGTIRPSILFTDRLEDKISYLVHKLKVKKFSLHVHPFIAAFINKGFFSLKWQWRCKYAFRFKLIPNQSLAFLEYKFYDGNNSEIDLKEEIEIK</sequence>
<keyword evidence="4" id="KW-0460">Magnesium</keyword>
<dbReference type="PANTHER" id="PTHR30001:SF0">
    <property type="entry name" value="RIBONUCLEASE G"/>
    <property type="match status" value="1"/>
</dbReference>
<keyword evidence="2" id="KW-0479">Metal-binding</keyword>
<keyword evidence="6" id="KW-1133">Transmembrane helix</keyword>
<dbReference type="Pfam" id="PF10150">
    <property type="entry name" value="RNase_E_G"/>
    <property type="match status" value="1"/>
</dbReference>
<dbReference type="GO" id="GO:0006364">
    <property type="term" value="P:rRNA processing"/>
    <property type="evidence" value="ECO:0007669"/>
    <property type="project" value="TreeGrafter"/>
</dbReference>
<dbReference type="InterPro" id="IPR003029">
    <property type="entry name" value="S1_domain"/>
</dbReference>
<dbReference type="GO" id="GO:0016787">
    <property type="term" value="F:hydrolase activity"/>
    <property type="evidence" value="ECO:0007669"/>
    <property type="project" value="UniProtKB-KW"/>
</dbReference>